<organism evidence="1 2">
    <name type="scientific">Aureitalea marina</name>
    <dbReference type="NCBI Taxonomy" id="930804"/>
    <lineage>
        <taxon>Bacteria</taxon>
        <taxon>Pseudomonadati</taxon>
        <taxon>Bacteroidota</taxon>
        <taxon>Flavobacteriia</taxon>
        <taxon>Flavobacteriales</taxon>
        <taxon>Flavobacteriaceae</taxon>
        <taxon>Aureitalea</taxon>
    </lineage>
</organism>
<dbReference type="AlphaFoldDB" id="A0A2S7KME7"/>
<evidence type="ECO:0000313" key="2">
    <source>
        <dbReference type="Proteomes" id="UP000239800"/>
    </source>
</evidence>
<name>A0A2S7KME7_9FLAO</name>
<evidence type="ECO:0008006" key="3">
    <source>
        <dbReference type="Google" id="ProtNLM"/>
    </source>
</evidence>
<dbReference type="Proteomes" id="UP000239800">
    <property type="component" value="Unassembled WGS sequence"/>
</dbReference>
<gene>
    <name evidence="1" type="ORF">BST85_01610</name>
</gene>
<reference evidence="1 2" key="1">
    <citation type="submission" date="2016-11" db="EMBL/GenBank/DDBJ databases">
        <title>Trade-off between light-utilization and light-protection in marine flavobacteria.</title>
        <authorList>
            <person name="Kumagai Y."/>
        </authorList>
    </citation>
    <scope>NUCLEOTIDE SEQUENCE [LARGE SCALE GENOMIC DNA]</scope>
    <source>
        <strain evidence="1 2">NBRC 107741</strain>
    </source>
</reference>
<evidence type="ECO:0000313" key="1">
    <source>
        <dbReference type="EMBL" id="PQB03743.1"/>
    </source>
</evidence>
<keyword evidence="2" id="KW-1185">Reference proteome</keyword>
<dbReference type="EMBL" id="MQUB01000001">
    <property type="protein sequence ID" value="PQB03743.1"/>
    <property type="molecule type" value="Genomic_DNA"/>
</dbReference>
<dbReference type="SUPFAM" id="SSF49464">
    <property type="entry name" value="Carboxypeptidase regulatory domain-like"/>
    <property type="match status" value="1"/>
</dbReference>
<protein>
    <recommendedName>
        <fullName evidence="3">TonB-dependent receptor</fullName>
    </recommendedName>
</protein>
<sequence length="268" mass="30113">MRLTITILFLFFSGLVLSQEIDRVTIQGQITAPTGEDIEGISIYNISDQEGTITDKDGKFELAVAKNDRVQVTALQFQSFTVIVDEGVIEVRKLTIYMNPAINQLEEVIVRPYDLLGNVTADVKRIQTSVISPDWDLSYSTLEFDYQFTPDALTGVRGNAAEEALGYSDLRAGADVIGLVGLLFPKKKKTEKQVATDKEVITTALRQRYSNAYITQTFGIPSEKVNDFIYFTEEEGIDQNLLKDANEIELLEFLRTQSIKYKSQLDNN</sequence>
<accession>A0A2S7KME7</accession>
<dbReference type="Pfam" id="PF13715">
    <property type="entry name" value="CarbopepD_reg_2"/>
    <property type="match status" value="1"/>
</dbReference>
<dbReference type="OrthoDB" id="1436952at2"/>
<dbReference type="InterPro" id="IPR008969">
    <property type="entry name" value="CarboxyPept-like_regulatory"/>
</dbReference>
<dbReference type="RefSeq" id="WP_104811663.1">
    <property type="nucleotide sequence ID" value="NZ_MQUB01000001.1"/>
</dbReference>
<proteinExistence type="predicted"/>
<comment type="caution">
    <text evidence="1">The sequence shown here is derived from an EMBL/GenBank/DDBJ whole genome shotgun (WGS) entry which is preliminary data.</text>
</comment>